<evidence type="ECO:0000313" key="2">
    <source>
        <dbReference type="EMBL" id="KAF4121073.1"/>
    </source>
</evidence>
<reference evidence="2" key="1">
    <citation type="submission" date="2020-03" db="EMBL/GenBank/DDBJ databases">
        <title>Site-based positive gene gene selection in Geosmithia morbida across the United States reveals a broad range of putative effectors and factors for local host and environmental adapation.</title>
        <authorList>
            <person name="Onufrak A."/>
            <person name="Murdoch R.W."/>
            <person name="Gazis R."/>
            <person name="Huff M."/>
            <person name="Staton M."/>
            <person name="Klingeman W."/>
            <person name="Hadziabdic D."/>
        </authorList>
    </citation>
    <scope>NUCLEOTIDE SEQUENCE</scope>
    <source>
        <strain evidence="2">1262</strain>
    </source>
</reference>
<comment type="caution">
    <text evidence="2">The sequence shown here is derived from an EMBL/GenBank/DDBJ whole genome shotgun (WGS) entry which is preliminary data.</text>
</comment>
<name>A0A9P4YQ49_9HYPO</name>
<dbReference type="EMBL" id="JAANYQ010000014">
    <property type="protein sequence ID" value="KAF4121073.1"/>
    <property type="molecule type" value="Genomic_DNA"/>
</dbReference>
<proteinExistence type="predicted"/>
<organism evidence="2 3">
    <name type="scientific">Geosmithia morbida</name>
    <dbReference type="NCBI Taxonomy" id="1094350"/>
    <lineage>
        <taxon>Eukaryota</taxon>
        <taxon>Fungi</taxon>
        <taxon>Dikarya</taxon>
        <taxon>Ascomycota</taxon>
        <taxon>Pezizomycotina</taxon>
        <taxon>Sordariomycetes</taxon>
        <taxon>Hypocreomycetidae</taxon>
        <taxon>Hypocreales</taxon>
        <taxon>Bionectriaceae</taxon>
        <taxon>Geosmithia</taxon>
    </lineage>
</organism>
<dbReference type="GeneID" id="55968789"/>
<feature type="compositionally biased region" description="Basic residues" evidence="1">
    <location>
        <begin position="83"/>
        <end position="93"/>
    </location>
</feature>
<accession>A0A9P4YQ49</accession>
<dbReference type="RefSeq" id="XP_035319725.1">
    <property type="nucleotide sequence ID" value="XM_035464539.1"/>
</dbReference>
<evidence type="ECO:0000313" key="3">
    <source>
        <dbReference type="Proteomes" id="UP000749293"/>
    </source>
</evidence>
<feature type="region of interest" description="Disordered" evidence="1">
    <location>
        <begin position="63"/>
        <end position="136"/>
    </location>
</feature>
<sequence length="136" mass="14381">MVIMSTTPPHPHPLNFEANLSMYIPLGALEPILPAYARLPKESSLSSTSPFVSQHSACTGADDLEDGVAADQQQDAVSMSAKDRKKARKKAKKQQLAAASTPSAEEQPPEEAPVEAPADDMPSADETPAAEEATNL</sequence>
<protein>
    <submittedName>
        <fullName evidence="2">Uncharacterized protein</fullName>
    </submittedName>
</protein>
<dbReference type="AlphaFoldDB" id="A0A9P4YQ49"/>
<evidence type="ECO:0000256" key="1">
    <source>
        <dbReference type="SAM" id="MobiDB-lite"/>
    </source>
</evidence>
<gene>
    <name evidence="2" type="ORF">GMORB2_2559</name>
</gene>
<keyword evidence="3" id="KW-1185">Reference proteome</keyword>
<dbReference type="Proteomes" id="UP000749293">
    <property type="component" value="Unassembled WGS sequence"/>
</dbReference>
<feature type="compositionally biased region" description="Low complexity" evidence="1">
    <location>
        <begin position="94"/>
        <end position="106"/>
    </location>
</feature>